<dbReference type="Proteomes" id="UP000032304">
    <property type="component" value="Chromosome 4"/>
</dbReference>
<organism evidence="1 2">
    <name type="scientific">Gossypium raimondii</name>
    <name type="common">Peruvian cotton</name>
    <name type="synonym">Gossypium klotzschianum subsp. raimondii</name>
    <dbReference type="NCBI Taxonomy" id="29730"/>
    <lineage>
        <taxon>Eukaryota</taxon>
        <taxon>Viridiplantae</taxon>
        <taxon>Streptophyta</taxon>
        <taxon>Embryophyta</taxon>
        <taxon>Tracheophyta</taxon>
        <taxon>Spermatophyta</taxon>
        <taxon>Magnoliopsida</taxon>
        <taxon>eudicotyledons</taxon>
        <taxon>Gunneridae</taxon>
        <taxon>Pentapetalae</taxon>
        <taxon>rosids</taxon>
        <taxon>malvids</taxon>
        <taxon>Malvales</taxon>
        <taxon>Malvaceae</taxon>
        <taxon>Malvoideae</taxon>
        <taxon>Gossypium</taxon>
    </lineage>
</organism>
<proteinExistence type="predicted"/>
<accession>A0A0D2R289</accession>
<keyword evidence="2" id="KW-1185">Reference proteome</keyword>
<dbReference type="OMA" id="SHEYPNQ"/>
<dbReference type="EMBL" id="CM001743">
    <property type="protein sequence ID" value="KJB23516.1"/>
    <property type="molecule type" value="Genomic_DNA"/>
</dbReference>
<dbReference type="AlphaFoldDB" id="A0A0D2R289"/>
<reference evidence="1 2" key="1">
    <citation type="journal article" date="2012" name="Nature">
        <title>Repeated polyploidization of Gossypium genomes and the evolution of spinnable cotton fibres.</title>
        <authorList>
            <person name="Paterson A.H."/>
            <person name="Wendel J.F."/>
            <person name="Gundlach H."/>
            <person name="Guo H."/>
            <person name="Jenkins J."/>
            <person name="Jin D."/>
            <person name="Llewellyn D."/>
            <person name="Showmaker K.C."/>
            <person name="Shu S."/>
            <person name="Udall J."/>
            <person name="Yoo M.J."/>
            <person name="Byers R."/>
            <person name="Chen W."/>
            <person name="Doron-Faigenboim A."/>
            <person name="Duke M.V."/>
            <person name="Gong L."/>
            <person name="Grimwood J."/>
            <person name="Grover C."/>
            <person name="Grupp K."/>
            <person name="Hu G."/>
            <person name="Lee T.H."/>
            <person name="Li J."/>
            <person name="Lin L."/>
            <person name="Liu T."/>
            <person name="Marler B.S."/>
            <person name="Page J.T."/>
            <person name="Roberts A.W."/>
            <person name="Romanel E."/>
            <person name="Sanders W.S."/>
            <person name="Szadkowski E."/>
            <person name="Tan X."/>
            <person name="Tang H."/>
            <person name="Xu C."/>
            <person name="Wang J."/>
            <person name="Wang Z."/>
            <person name="Zhang D."/>
            <person name="Zhang L."/>
            <person name="Ashrafi H."/>
            <person name="Bedon F."/>
            <person name="Bowers J.E."/>
            <person name="Brubaker C.L."/>
            <person name="Chee P.W."/>
            <person name="Das S."/>
            <person name="Gingle A.R."/>
            <person name="Haigler C.H."/>
            <person name="Harker D."/>
            <person name="Hoffmann L.V."/>
            <person name="Hovav R."/>
            <person name="Jones D.C."/>
            <person name="Lemke C."/>
            <person name="Mansoor S."/>
            <person name="ur Rahman M."/>
            <person name="Rainville L.N."/>
            <person name="Rambani A."/>
            <person name="Reddy U.K."/>
            <person name="Rong J.K."/>
            <person name="Saranga Y."/>
            <person name="Scheffler B.E."/>
            <person name="Scheffler J.A."/>
            <person name="Stelly D.M."/>
            <person name="Triplett B.A."/>
            <person name="Van Deynze A."/>
            <person name="Vaslin M.F."/>
            <person name="Waghmare V.N."/>
            <person name="Walford S.A."/>
            <person name="Wright R.J."/>
            <person name="Zaki E.A."/>
            <person name="Zhang T."/>
            <person name="Dennis E.S."/>
            <person name="Mayer K.F."/>
            <person name="Peterson D.G."/>
            <person name="Rokhsar D.S."/>
            <person name="Wang X."/>
            <person name="Schmutz J."/>
        </authorList>
    </citation>
    <scope>NUCLEOTIDE SEQUENCE [LARGE SCALE GENOMIC DNA]</scope>
</reference>
<evidence type="ECO:0000313" key="2">
    <source>
        <dbReference type="Proteomes" id="UP000032304"/>
    </source>
</evidence>
<evidence type="ECO:0000313" key="1">
    <source>
        <dbReference type="EMBL" id="KJB23516.1"/>
    </source>
</evidence>
<feature type="non-terminal residue" evidence="1">
    <location>
        <position position="1"/>
    </location>
</feature>
<protein>
    <submittedName>
        <fullName evidence="1">Uncharacterized protein</fullName>
    </submittedName>
</protein>
<gene>
    <name evidence="1" type="ORF">B456_004G101900</name>
</gene>
<name>A0A0D2R289_GOSRA</name>
<sequence length="159" mass="18537">TIRAYTIPHVEGLKTTNQFSSFSHEYPNQHLYKFIKSCNTFKFNGVLVETVKLSFYTGLKESIRGNLDAAANVSILSKSLEEATMIIEDMVENNLHNHHSWQCIVEIELFGYVGNLRRQYRNPFSKTYNLGWRNHPNFAWSNNKFFYSQSRTVKPSCFP</sequence>
<dbReference type="Gramene" id="KJB23516">
    <property type="protein sequence ID" value="KJB23516"/>
    <property type="gene ID" value="B456_004G101900"/>
</dbReference>